<proteinExistence type="predicted"/>
<dbReference type="Gene3D" id="1.20.1280.50">
    <property type="match status" value="1"/>
</dbReference>
<feature type="repeat" description="WD" evidence="3">
    <location>
        <begin position="708"/>
        <end position="747"/>
    </location>
</feature>
<dbReference type="OMA" id="QRICIWD"/>
<protein>
    <submittedName>
        <fullName evidence="6">WD40 repeat-like protein</fullName>
    </submittedName>
</protein>
<evidence type="ECO:0000259" key="5">
    <source>
        <dbReference type="PROSITE" id="PS50181"/>
    </source>
</evidence>
<dbReference type="SMART" id="SM00256">
    <property type="entry name" value="FBOX"/>
    <property type="match status" value="1"/>
</dbReference>
<keyword evidence="7" id="KW-1185">Reference proteome</keyword>
<dbReference type="GO" id="GO:1990234">
    <property type="term" value="C:transferase complex"/>
    <property type="evidence" value="ECO:0007669"/>
    <property type="project" value="UniProtKB-ARBA"/>
</dbReference>
<feature type="repeat" description="WD" evidence="3">
    <location>
        <begin position="458"/>
        <end position="497"/>
    </location>
</feature>
<organism evidence="6 7">
    <name type="scientific">Coniophora puteana (strain RWD-64-598)</name>
    <name type="common">Brown rot fungus</name>
    <dbReference type="NCBI Taxonomy" id="741705"/>
    <lineage>
        <taxon>Eukaryota</taxon>
        <taxon>Fungi</taxon>
        <taxon>Dikarya</taxon>
        <taxon>Basidiomycota</taxon>
        <taxon>Agaricomycotina</taxon>
        <taxon>Agaricomycetes</taxon>
        <taxon>Agaricomycetidae</taxon>
        <taxon>Boletales</taxon>
        <taxon>Coniophorineae</taxon>
        <taxon>Coniophoraceae</taxon>
        <taxon>Coniophora</taxon>
    </lineage>
</organism>
<dbReference type="Pfam" id="PF12937">
    <property type="entry name" value="F-box-like"/>
    <property type="match status" value="1"/>
</dbReference>
<feature type="domain" description="F-box" evidence="5">
    <location>
        <begin position="35"/>
        <end position="81"/>
    </location>
</feature>
<dbReference type="CDD" id="cd00200">
    <property type="entry name" value="WD40"/>
    <property type="match status" value="1"/>
</dbReference>
<dbReference type="GeneID" id="19204693"/>
<dbReference type="InterPro" id="IPR020472">
    <property type="entry name" value="WD40_PAC1"/>
</dbReference>
<feature type="repeat" description="WD" evidence="3">
    <location>
        <begin position="333"/>
        <end position="355"/>
    </location>
</feature>
<dbReference type="PROSITE" id="PS50181">
    <property type="entry name" value="FBOX"/>
    <property type="match status" value="1"/>
</dbReference>
<dbReference type="PANTHER" id="PTHR22847">
    <property type="entry name" value="WD40 REPEAT PROTEIN"/>
    <property type="match status" value="1"/>
</dbReference>
<evidence type="ECO:0000256" key="1">
    <source>
        <dbReference type="ARBA" id="ARBA00022574"/>
    </source>
</evidence>
<dbReference type="InterPro" id="IPR015943">
    <property type="entry name" value="WD40/YVTN_repeat-like_dom_sf"/>
</dbReference>
<dbReference type="Gene3D" id="2.130.10.10">
    <property type="entry name" value="YVTN repeat-like/Quinoprotein amine dehydrogenase"/>
    <property type="match status" value="2"/>
</dbReference>
<dbReference type="Proteomes" id="UP000053558">
    <property type="component" value="Unassembled WGS sequence"/>
</dbReference>
<dbReference type="RefSeq" id="XP_007764546.1">
    <property type="nucleotide sequence ID" value="XM_007766356.1"/>
</dbReference>
<dbReference type="EMBL" id="JH711574">
    <property type="protein sequence ID" value="EIW84872.1"/>
    <property type="molecule type" value="Genomic_DNA"/>
</dbReference>
<dbReference type="InterPro" id="IPR036047">
    <property type="entry name" value="F-box-like_dom_sf"/>
</dbReference>
<dbReference type="PANTHER" id="PTHR22847:SF745">
    <property type="entry name" value="F-BOX_WD REPEAT-CONTAINING PROTEIN 7"/>
    <property type="match status" value="1"/>
</dbReference>
<comment type="caution">
    <text evidence="6">The sequence shown here is derived from an EMBL/GenBank/DDBJ whole genome shotgun (WGS) entry which is preliminary data.</text>
</comment>
<keyword evidence="1 3" id="KW-0853">WD repeat</keyword>
<dbReference type="KEGG" id="cput:CONPUDRAFT_162194"/>
<feature type="repeat" description="WD" evidence="3">
    <location>
        <begin position="499"/>
        <end position="538"/>
    </location>
</feature>
<feature type="compositionally biased region" description="Acidic residues" evidence="4">
    <location>
        <begin position="123"/>
        <end position="145"/>
    </location>
</feature>
<evidence type="ECO:0000313" key="7">
    <source>
        <dbReference type="Proteomes" id="UP000053558"/>
    </source>
</evidence>
<dbReference type="PROSITE" id="PS50294">
    <property type="entry name" value="WD_REPEATS_REGION"/>
    <property type="match status" value="1"/>
</dbReference>
<dbReference type="SUPFAM" id="SSF50978">
    <property type="entry name" value="WD40 repeat-like"/>
    <property type="match status" value="1"/>
</dbReference>
<keyword evidence="2" id="KW-0677">Repeat</keyword>
<dbReference type="InterPro" id="IPR019775">
    <property type="entry name" value="WD40_repeat_CS"/>
</dbReference>
<dbReference type="InterPro" id="IPR036322">
    <property type="entry name" value="WD40_repeat_dom_sf"/>
</dbReference>
<feature type="repeat" description="WD" evidence="3">
    <location>
        <begin position="667"/>
        <end position="706"/>
    </location>
</feature>
<dbReference type="AlphaFoldDB" id="A0A5M3N0G3"/>
<dbReference type="InterPro" id="IPR001810">
    <property type="entry name" value="F-box_dom"/>
</dbReference>
<reference evidence="7" key="1">
    <citation type="journal article" date="2012" name="Science">
        <title>The Paleozoic origin of enzymatic lignin decomposition reconstructed from 31 fungal genomes.</title>
        <authorList>
            <person name="Floudas D."/>
            <person name="Binder M."/>
            <person name="Riley R."/>
            <person name="Barry K."/>
            <person name="Blanchette R.A."/>
            <person name="Henrissat B."/>
            <person name="Martinez A.T."/>
            <person name="Otillar R."/>
            <person name="Spatafora J.W."/>
            <person name="Yadav J.S."/>
            <person name="Aerts A."/>
            <person name="Benoit I."/>
            <person name="Boyd A."/>
            <person name="Carlson A."/>
            <person name="Copeland A."/>
            <person name="Coutinho P.M."/>
            <person name="de Vries R.P."/>
            <person name="Ferreira P."/>
            <person name="Findley K."/>
            <person name="Foster B."/>
            <person name="Gaskell J."/>
            <person name="Glotzer D."/>
            <person name="Gorecki P."/>
            <person name="Heitman J."/>
            <person name="Hesse C."/>
            <person name="Hori C."/>
            <person name="Igarashi K."/>
            <person name="Jurgens J.A."/>
            <person name="Kallen N."/>
            <person name="Kersten P."/>
            <person name="Kohler A."/>
            <person name="Kuees U."/>
            <person name="Kumar T.K.A."/>
            <person name="Kuo A."/>
            <person name="LaButti K."/>
            <person name="Larrondo L.F."/>
            <person name="Lindquist E."/>
            <person name="Ling A."/>
            <person name="Lombard V."/>
            <person name="Lucas S."/>
            <person name="Lundell T."/>
            <person name="Martin R."/>
            <person name="McLaughlin D.J."/>
            <person name="Morgenstern I."/>
            <person name="Morin E."/>
            <person name="Murat C."/>
            <person name="Nagy L.G."/>
            <person name="Nolan M."/>
            <person name="Ohm R.A."/>
            <person name="Patyshakuliyeva A."/>
            <person name="Rokas A."/>
            <person name="Ruiz-Duenas F.J."/>
            <person name="Sabat G."/>
            <person name="Salamov A."/>
            <person name="Samejima M."/>
            <person name="Schmutz J."/>
            <person name="Slot J.C."/>
            <person name="St John F."/>
            <person name="Stenlid J."/>
            <person name="Sun H."/>
            <person name="Sun S."/>
            <person name="Syed K."/>
            <person name="Tsang A."/>
            <person name="Wiebenga A."/>
            <person name="Young D."/>
            <person name="Pisabarro A."/>
            <person name="Eastwood D.C."/>
            <person name="Martin F."/>
            <person name="Cullen D."/>
            <person name="Grigoriev I.V."/>
            <person name="Hibbett D.S."/>
        </authorList>
    </citation>
    <scope>NUCLEOTIDE SEQUENCE [LARGE SCALE GENOMIC DNA]</scope>
    <source>
        <strain evidence="7">RWD-64-598 SS2</strain>
    </source>
</reference>
<dbReference type="OrthoDB" id="19711at2759"/>
<sequence>MSDRDVEALTYQLLGRLPRSKLADIQRRIDPMLRFDLISHLPTELALKVFSCLPAPDLLACGRVCRRWRAVADDQALWRALCAARGWRWRSNGVLSDSKAKRRSASLTGAGGGEGARRREREDGDEDEGMGDEEEDDESESEDEGMGMGERLDGHVGAGAGAAQDESADSGFQSMVNGSMDVMRVGEREDAFRVHSPQAISPARSTASDATIVLSATPTPARRTVSAGPSLSRLPIRLAPSSSSSRPSVPAAPTPLAPDYKLLHRTHTLLHARVRRGAYRLRTLPGPSGGGHTAAVYCLALWTYPAHFQSRTQRAPRFNNGSGSRSGEPLQVLFTGSKDRTVREWDVRTGRLRRVIAGRHSSSVLSLCVAPSRSQVGTEDGEDDGTDELGDAGLLVTGGSDRLVTVWDLGKDRLVKALRDHLDSVLCVRVDGGRLVTCSKDRTVRTYAFPSLQAQFVLEGHRAAVNAVSVVGDTIISGSGDRSVRVWDARTGELVQSFEDHHSRGIASIEFHPPFLLSGSSDRHVRMFDISTSQGWSTSHRYDTAAQAAVAPQMGAAPYASAAMANAALAGASATSTMAAGGSFMQGVQLHGSLSQTLLQGSVGLDAAGADFGHPVAAPNSTVTLGHHNYTHNGGVGVGAAQQPQTVLMQCGSCRARAVTAIPIRAYERHGQLVRSVALGDEFAITGSYDLSIKVWDRKTGALVADLVEGHVGRIFCVGFDGAKIVSCGEDQRVCIWDFSHGMDTSFIEL</sequence>
<evidence type="ECO:0000313" key="6">
    <source>
        <dbReference type="EMBL" id="EIW84872.1"/>
    </source>
</evidence>
<dbReference type="PROSITE" id="PS00678">
    <property type="entry name" value="WD_REPEATS_1"/>
    <property type="match status" value="2"/>
</dbReference>
<feature type="region of interest" description="Disordered" evidence="4">
    <location>
        <begin position="100"/>
        <end position="171"/>
    </location>
</feature>
<evidence type="ECO:0000256" key="3">
    <source>
        <dbReference type="PROSITE-ProRule" id="PRU00221"/>
    </source>
</evidence>
<dbReference type="InterPro" id="IPR001680">
    <property type="entry name" value="WD40_rpt"/>
</dbReference>
<name>A0A5M3N0G3_CONPW</name>
<dbReference type="Pfam" id="PF00400">
    <property type="entry name" value="WD40"/>
    <property type="match status" value="6"/>
</dbReference>
<dbReference type="PROSITE" id="PS50082">
    <property type="entry name" value="WD_REPEATS_2"/>
    <property type="match status" value="6"/>
</dbReference>
<feature type="repeat" description="WD" evidence="3">
    <location>
        <begin position="391"/>
        <end position="417"/>
    </location>
</feature>
<accession>A0A5M3N0G3</accession>
<dbReference type="PRINTS" id="PR00320">
    <property type="entry name" value="GPROTEINBRPT"/>
</dbReference>
<evidence type="ECO:0000256" key="2">
    <source>
        <dbReference type="ARBA" id="ARBA00022737"/>
    </source>
</evidence>
<dbReference type="SMART" id="SM00320">
    <property type="entry name" value="WD40"/>
    <property type="match status" value="7"/>
</dbReference>
<dbReference type="SUPFAM" id="SSF81383">
    <property type="entry name" value="F-box domain"/>
    <property type="match status" value="1"/>
</dbReference>
<evidence type="ECO:0000256" key="4">
    <source>
        <dbReference type="SAM" id="MobiDB-lite"/>
    </source>
</evidence>
<gene>
    <name evidence="6" type="ORF">CONPUDRAFT_162194</name>
</gene>